<dbReference type="Proteomes" id="UP000192674">
    <property type="component" value="Unassembled WGS sequence"/>
</dbReference>
<proteinExistence type="predicted"/>
<gene>
    <name evidence="2" type="ORF">SAMN05661093_09903</name>
</gene>
<dbReference type="RefSeq" id="WP_084434079.1">
    <property type="nucleotide sequence ID" value="NZ_FWXV01000014.1"/>
</dbReference>
<keyword evidence="1" id="KW-1133">Transmembrane helix</keyword>
<evidence type="ECO:0000313" key="3">
    <source>
        <dbReference type="Proteomes" id="UP000192674"/>
    </source>
</evidence>
<dbReference type="OrthoDB" id="5194370at2"/>
<feature type="transmembrane region" description="Helical" evidence="1">
    <location>
        <begin position="354"/>
        <end position="378"/>
    </location>
</feature>
<dbReference type="AlphaFoldDB" id="A0A1W2FWL2"/>
<keyword evidence="3" id="KW-1185">Reference proteome</keyword>
<evidence type="ECO:0000256" key="1">
    <source>
        <dbReference type="SAM" id="Phobius"/>
    </source>
</evidence>
<organism evidence="2 3">
    <name type="scientific">Kibdelosporangium aridum</name>
    <dbReference type="NCBI Taxonomy" id="2030"/>
    <lineage>
        <taxon>Bacteria</taxon>
        <taxon>Bacillati</taxon>
        <taxon>Actinomycetota</taxon>
        <taxon>Actinomycetes</taxon>
        <taxon>Pseudonocardiales</taxon>
        <taxon>Pseudonocardiaceae</taxon>
        <taxon>Kibdelosporangium</taxon>
    </lineage>
</organism>
<protein>
    <submittedName>
        <fullName evidence="2">Uncharacterized protein</fullName>
    </submittedName>
</protein>
<dbReference type="EMBL" id="FWXV01000014">
    <property type="protein sequence ID" value="SMD26320.1"/>
    <property type="molecule type" value="Genomic_DNA"/>
</dbReference>
<evidence type="ECO:0000313" key="2">
    <source>
        <dbReference type="EMBL" id="SMD26320.1"/>
    </source>
</evidence>
<sequence>MIRDILRGRHVTDPDPRGLRLRGARIDGRLDLENITSSMWLELTDCFLELGVNARDADLKGLVLSGSQLNHPTEPPLDGTRLSTTAVFLDRTIIDAHAAEGAVRLFGAHLGGLECDGARLDNDSGPALYAERLHVDHDLFLGGDFQATASGDDVVLDLSSTHIGGVLVLNPNSLQHRTHPHHKLRLDGLTYTGLPREVTPDQWLALLRHDTIDYAAQPYQHLAAAHRAAGHDHEARQVLIAQRQDQIRRRALTGRTARTWARLTGLLLGYGYKPWRALIALAAVLTAAVLAAVVLGGAYGALTQIRTPPPATPVPCTWLEHVGVGLDLGTPLLTTGTRTRCDTTNTGPGHTLTIIGWTLRLLAWAFATLFIAGFTGAVRKT</sequence>
<accession>A0A1W2FWL2</accession>
<name>A0A1W2FWL2_KIBAR</name>
<feature type="transmembrane region" description="Helical" evidence="1">
    <location>
        <begin position="277"/>
        <end position="302"/>
    </location>
</feature>
<keyword evidence="1" id="KW-0472">Membrane</keyword>
<keyword evidence="1" id="KW-0812">Transmembrane</keyword>
<reference evidence="2 3" key="1">
    <citation type="submission" date="2017-04" db="EMBL/GenBank/DDBJ databases">
        <authorList>
            <person name="Afonso C.L."/>
            <person name="Miller P.J."/>
            <person name="Scott M.A."/>
            <person name="Spackman E."/>
            <person name="Goraichik I."/>
            <person name="Dimitrov K.M."/>
            <person name="Suarez D.L."/>
            <person name="Swayne D.E."/>
        </authorList>
    </citation>
    <scope>NUCLEOTIDE SEQUENCE [LARGE SCALE GENOMIC DNA]</scope>
    <source>
        <strain evidence="2 3">DSM 43828</strain>
    </source>
</reference>